<reference evidence="3 4" key="2">
    <citation type="journal article" date="2009" name="Nature">
        <title>A single regulatory gene is sufficient to alter bacterial host range.</title>
        <authorList>
            <person name="Mandel M.J."/>
            <person name="Wollenberg M.S."/>
            <person name="Stabb E.V."/>
            <person name="Visick K.L."/>
            <person name="Ruby E.G."/>
        </authorList>
    </citation>
    <scope>NUCLEOTIDE SEQUENCE [LARGE SCALE GENOMIC DNA]</scope>
    <source>
        <strain evidence="3 4">MJ11</strain>
    </source>
</reference>
<organism evidence="3 4">
    <name type="scientific">Aliivibrio fischeri (strain MJ11)</name>
    <name type="common">Vibrio fischeri</name>
    <dbReference type="NCBI Taxonomy" id="388396"/>
    <lineage>
        <taxon>Bacteria</taxon>
        <taxon>Pseudomonadati</taxon>
        <taxon>Pseudomonadota</taxon>
        <taxon>Gammaproteobacteria</taxon>
        <taxon>Vibrionales</taxon>
        <taxon>Vibrionaceae</taxon>
        <taxon>Aliivibrio</taxon>
    </lineage>
</organism>
<dbReference type="EMBL" id="CP001139">
    <property type="protein sequence ID" value="ACH67140.1"/>
    <property type="molecule type" value="Genomic_DNA"/>
</dbReference>
<evidence type="ECO:0000256" key="1">
    <source>
        <dbReference type="SAM" id="Coils"/>
    </source>
</evidence>
<feature type="compositionally biased region" description="Polar residues" evidence="2">
    <location>
        <begin position="417"/>
        <end position="429"/>
    </location>
</feature>
<feature type="compositionally biased region" description="Basic and acidic residues" evidence="2">
    <location>
        <begin position="400"/>
        <end position="416"/>
    </location>
</feature>
<dbReference type="Proteomes" id="UP000001857">
    <property type="component" value="Chromosome I"/>
</dbReference>
<evidence type="ECO:0000313" key="3">
    <source>
        <dbReference type="EMBL" id="ACH67140.1"/>
    </source>
</evidence>
<feature type="compositionally biased region" description="Polar residues" evidence="2">
    <location>
        <begin position="460"/>
        <end position="471"/>
    </location>
</feature>
<feature type="region of interest" description="Disordered" evidence="2">
    <location>
        <begin position="400"/>
        <end position="481"/>
    </location>
</feature>
<keyword evidence="1" id="KW-0175">Coiled coil</keyword>
<gene>
    <name evidence="3" type="ordered locus">VFMJ11_1672</name>
</gene>
<accession>B5FEZ7</accession>
<evidence type="ECO:0000256" key="2">
    <source>
        <dbReference type="SAM" id="MobiDB-lite"/>
    </source>
</evidence>
<feature type="coiled-coil region" evidence="1">
    <location>
        <begin position="326"/>
        <end position="367"/>
    </location>
</feature>
<dbReference type="PROSITE" id="PS51257">
    <property type="entry name" value="PROKAR_LIPOPROTEIN"/>
    <property type="match status" value="1"/>
</dbReference>
<dbReference type="HOGENOM" id="CLU_580929_0_0_6"/>
<dbReference type="KEGG" id="vfm:VFMJ11_1672"/>
<name>B5FEZ7_ALIFM</name>
<protein>
    <submittedName>
        <fullName evidence="3">Lipoprotein, putative</fullName>
    </submittedName>
</protein>
<sequence>MKQYFKIAVVASALMSVVGCQSTNEEATAVEQTSEINTPVVSTFEALQKQYNFDKTVFDSVAEFKIYSEDSYSLMMDEWNEAKEIYLEVEQEPALINEEYSMFSSGSYSAKYIALIKSANLQLDKLKAYKNKADTVLSDAIAQMNYMQSIDVAKYYPQDFSSLYNQYKALFVTVIEEDIAEAQTEQAEFLTKAKVIEIDTSLTIHVKPLEKEFSQLTQKGFKAIAPISYGQTKAELDKTKKAVQANNRDKDLITDVVAKTRFQLDHLKNMAAEVKLLKAVKNGQFEQSVLEFENKLLSISQAINGDDYRDQPLRMQTTEILSAVQQMHAINNTADLEKKIKELNSEIETLNGTIEKQTDARANVQKQVLVLTQQLERNDNLINNLNSVIATYKAKEDAEKATVNKESNETQSDAEKQTSQALEATQTQAPVKEKVAETNTDNAEIAAVESSDPKVESAAIETTASETSEQVKTTDTDIETK</sequence>
<proteinExistence type="predicted"/>
<keyword evidence="3" id="KW-0449">Lipoprotein</keyword>
<feature type="compositionally biased region" description="Basic and acidic residues" evidence="2">
    <location>
        <begin position="472"/>
        <end position="481"/>
    </location>
</feature>
<reference evidence="4" key="1">
    <citation type="submission" date="2008-08" db="EMBL/GenBank/DDBJ databases">
        <title>Complete sequence of Vibrio fischeri strain MJ11.</title>
        <authorList>
            <person name="Mandel M.J."/>
            <person name="Stabb E.V."/>
            <person name="Ruby E.G."/>
            <person name="Ferriera S."/>
            <person name="Johnson J."/>
            <person name="Kravitz S."/>
            <person name="Beeson K."/>
            <person name="Sutton G."/>
            <person name="Rogers Y.-H."/>
            <person name="Friedman R."/>
            <person name="Frazier M."/>
            <person name="Venter J.C."/>
        </authorList>
    </citation>
    <scope>NUCLEOTIDE SEQUENCE [LARGE SCALE GENOMIC DNA]</scope>
    <source>
        <strain evidence="4">MJ11</strain>
    </source>
</reference>
<evidence type="ECO:0000313" key="4">
    <source>
        <dbReference type="Proteomes" id="UP000001857"/>
    </source>
</evidence>
<dbReference type="AlphaFoldDB" id="B5FEZ7"/>
<dbReference type="RefSeq" id="WP_012534224.1">
    <property type="nucleotide sequence ID" value="NC_011184.1"/>
</dbReference>